<evidence type="ECO:0000313" key="3">
    <source>
        <dbReference type="Proteomes" id="UP000019275"/>
    </source>
</evidence>
<keyword evidence="1" id="KW-1133">Transmembrane helix</keyword>
<dbReference type="RefSeq" id="WP_034646367.1">
    <property type="nucleotide sequence ID" value="NZ_ARZX01000019.1"/>
</dbReference>
<evidence type="ECO:0008006" key="4">
    <source>
        <dbReference type="Google" id="ProtNLM"/>
    </source>
</evidence>
<dbReference type="EMBL" id="ARZX01000019">
    <property type="protein sequence ID" value="EWH12616.1"/>
    <property type="molecule type" value="Genomic_DNA"/>
</dbReference>
<dbReference type="Proteomes" id="UP000019275">
    <property type="component" value="Unassembled WGS sequence"/>
</dbReference>
<evidence type="ECO:0000313" key="2">
    <source>
        <dbReference type="EMBL" id="EWH12616.1"/>
    </source>
</evidence>
<sequence length="107" mass="12380">MKIYQFKNSITYVLLAFFIVIKIAGLHSISHINEHTIDGDHHECTICDYINTHNTIPVVPTQEAYTKTCIKTYNPVKKIQISYNNQYFKTESNTLLFSRPPPLFSLT</sequence>
<comment type="caution">
    <text evidence="2">The sequence shown here is derived from an EMBL/GenBank/DDBJ whole genome shotgun (WGS) entry which is preliminary data.</text>
</comment>
<keyword evidence="1" id="KW-0472">Membrane</keyword>
<protein>
    <recommendedName>
        <fullName evidence="4">Secreted protein</fullName>
    </recommendedName>
</protein>
<organism evidence="2 3">
    <name type="scientific">Cellulophaga geojensis KL-A</name>
    <dbReference type="NCBI Taxonomy" id="1328323"/>
    <lineage>
        <taxon>Bacteria</taxon>
        <taxon>Pseudomonadati</taxon>
        <taxon>Bacteroidota</taxon>
        <taxon>Flavobacteriia</taxon>
        <taxon>Flavobacteriales</taxon>
        <taxon>Flavobacteriaceae</taxon>
        <taxon>Cellulophaga</taxon>
    </lineage>
</organism>
<feature type="transmembrane region" description="Helical" evidence="1">
    <location>
        <begin position="12"/>
        <end position="29"/>
    </location>
</feature>
<keyword evidence="1" id="KW-0812">Transmembrane</keyword>
<evidence type="ECO:0000256" key="1">
    <source>
        <dbReference type="SAM" id="Phobius"/>
    </source>
</evidence>
<keyword evidence="3" id="KW-1185">Reference proteome</keyword>
<proteinExistence type="predicted"/>
<name>A0ABP3B667_9FLAO</name>
<accession>A0ABP3B667</accession>
<gene>
    <name evidence="2" type="ORF">KLA_13414</name>
</gene>
<reference evidence="2 3" key="1">
    <citation type="journal article" date="2014" name="Genome Announc.">
        <title>Draft Genome Sequence of the Carrageenan-Degrading Bacterium Cellulophaga sp. Strain KL-A, Isolated from Decaying Marine Algae.</title>
        <authorList>
            <person name="Shan D."/>
            <person name="Ying J."/>
            <person name="Li X."/>
            <person name="Gao Z."/>
            <person name="Wei G."/>
            <person name="Shao Z."/>
        </authorList>
    </citation>
    <scope>NUCLEOTIDE SEQUENCE [LARGE SCALE GENOMIC DNA]</scope>
    <source>
        <strain evidence="2 3">KL-A</strain>
    </source>
</reference>